<accession>A0A484H6H1</accession>
<dbReference type="EMBL" id="LR026963">
    <property type="protein sequence ID" value="VBB69619.1"/>
    <property type="molecule type" value="Genomic_DNA"/>
</dbReference>
<evidence type="ECO:0008006" key="3">
    <source>
        <dbReference type="Google" id="ProtNLM"/>
    </source>
</evidence>
<name>A0A484H6H1_9ZZZZ</name>
<evidence type="ECO:0000313" key="2">
    <source>
        <dbReference type="EMBL" id="VBB69619.1"/>
    </source>
</evidence>
<organism evidence="2">
    <name type="scientific">invertebrate metagenome</name>
    <dbReference type="NCBI Taxonomy" id="1711999"/>
    <lineage>
        <taxon>unclassified sequences</taxon>
        <taxon>metagenomes</taxon>
        <taxon>organismal metagenomes</taxon>
    </lineage>
</organism>
<gene>
    <name evidence="2" type="ORF">RIEGSTA812A_PEG_1092</name>
</gene>
<feature type="compositionally biased region" description="Acidic residues" evidence="1">
    <location>
        <begin position="305"/>
        <end position="315"/>
    </location>
</feature>
<evidence type="ECO:0000256" key="1">
    <source>
        <dbReference type="SAM" id="MobiDB-lite"/>
    </source>
</evidence>
<dbReference type="AlphaFoldDB" id="A0A484H6H1"/>
<feature type="region of interest" description="Disordered" evidence="1">
    <location>
        <begin position="277"/>
        <end position="315"/>
    </location>
</feature>
<protein>
    <recommendedName>
        <fullName evidence="3">DUF4412 domain-containing protein</fullName>
    </recommendedName>
</protein>
<reference evidence="2" key="1">
    <citation type="submission" date="2018-10" db="EMBL/GenBank/DDBJ databases">
        <authorList>
            <person name="Gruber-Vodicka H."/>
            <person name="Jaeckle O."/>
        </authorList>
    </citation>
    <scope>NUCLEOTIDE SEQUENCE</scope>
</reference>
<feature type="compositionally biased region" description="Pro residues" evidence="1">
    <location>
        <begin position="287"/>
        <end position="299"/>
    </location>
</feature>
<proteinExistence type="predicted"/>
<sequence length="315" mass="34715">MDGEGRQCRQMSVPPPRCLAIRRGGRAMGKCAGLVAVGMGMFLTASPALAAPAFTAEAIHAPPGQSPETGRVFISEQGSRFEFERKGRPVIQIMLPGQAVMRLLFPEDKTYVEMTQLPQSKIAHPKTPCPLPEVAQCEQTAVETLNGRSVEVWRITFNQMPGDLAAGKKSIASGPIQIWWDAERKVAIREQYPDGGLSTTTLRGRVDHQGRSVEHWQVTLTRPDGETVQMSRWYDPELQTDVREERPNGTVREFRNIRLVAPDPAWFAVPAGYRRVDSPVRRNGRPAHPPGAPSVPTPQPGEAYLLDDADAPAVR</sequence>